<organism evidence="3 4">
    <name type="scientific">Segatella bryantii</name>
    <name type="common">Prevotella bryantii</name>
    <dbReference type="NCBI Taxonomy" id="77095"/>
    <lineage>
        <taxon>Bacteria</taxon>
        <taxon>Pseudomonadati</taxon>
        <taxon>Bacteroidota</taxon>
        <taxon>Bacteroidia</taxon>
        <taxon>Bacteroidales</taxon>
        <taxon>Prevotellaceae</taxon>
        <taxon>Segatella</taxon>
    </lineage>
</organism>
<feature type="domain" description="DUF6850" evidence="2">
    <location>
        <begin position="59"/>
        <end position="504"/>
    </location>
</feature>
<dbReference type="Pfam" id="PF21012">
    <property type="entry name" value="DUF6850"/>
    <property type="match status" value="1"/>
</dbReference>
<dbReference type="InterPro" id="IPR049236">
    <property type="entry name" value="DUF6850"/>
</dbReference>
<evidence type="ECO:0000313" key="4">
    <source>
        <dbReference type="Proteomes" id="UP000887043"/>
    </source>
</evidence>
<name>A0AA37MLX3_SEGBR</name>
<accession>A0AA37MLX3</accession>
<feature type="chain" id="PRO_5041456969" description="DUF6850 domain-containing protein" evidence="1">
    <location>
        <begin position="21"/>
        <end position="507"/>
    </location>
</feature>
<evidence type="ECO:0000313" key="3">
    <source>
        <dbReference type="EMBL" id="GJG28312.1"/>
    </source>
</evidence>
<feature type="signal peptide" evidence="1">
    <location>
        <begin position="1"/>
        <end position="20"/>
    </location>
</feature>
<sequence>MTKKIIQILLLLLTPIMARAQRMDVENAPIEMAQHMSSLYNYLIQLTDSTDYLYKHIPNRIQASFTNDNSSGQFVHYLGKRHTFGQLLAQGQLHIKESGTLYGQASYQSGRRTQTSYSYSAYPEEMRPYLVSDTLGATTMDIETYHVLGGYSFNLGKYALGTEVDYEGIALSRSNDPRLANYAHHIRMGLACSRVYAHDILAIKFSPEWIRESISANSIMDGVKYFQFYGFGLWNRRETQGAITYGRQQTQLSIGTDAAWFHKGTWNWALHAFWKYSAMNCEEANFKELFTSRTHHFQQQLLLSRQFTNSSLHFQFTAQEHLRKGSEAVYQQQIQDAQGGLYDYVKVGSNDLYANNWQSADIKMKYIQNLTPTSSLDVFAGFTYNHFEEKYKSPIMKIENQTTSALLGVGYQSIQKSLQWKISVYASTQGGTKNTYSIPGNADKTQLTMAYIPYLLRGENHQTAGASVQISVPVKAHQSVGFYFAQDYLNSDYRQQMVMTTGLFYLF</sequence>
<dbReference type="RefSeq" id="WP_006281125.1">
    <property type="nucleotide sequence ID" value="NZ_BPTR01000001.1"/>
</dbReference>
<gene>
    <name evidence="3" type="ORF">PRRU23_20120</name>
</gene>
<reference evidence="3" key="1">
    <citation type="submission" date="2021-08" db="EMBL/GenBank/DDBJ databases">
        <title>Prevotella lacticifex sp. nov., isolated from rumen of cow.</title>
        <authorList>
            <person name="Shinkai T."/>
            <person name="Ikeyama N."/>
            <person name="Kumagai M."/>
            <person name="Ohmori H."/>
            <person name="Sakamoto M."/>
            <person name="Ohkuma M."/>
            <person name="Mitsumori M."/>
        </authorList>
    </citation>
    <scope>NUCLEOTIDE SEQUENCE</scope>
    <source>
        <strain evidence="3">DSM 11371</strain>
    </source>
</reference>
<evidence type="ECO:0000256" key="1">
    <source>
        <dbReference type="SAM" id="SignalP"/>
    </source>
</evidence>
<dbReference type="EMBL" id="BPTR01000001">
    <property type="protein sequence ID" value="GJG28312.1"/>
    <property type="molecule type" value="Genomic_DNA"/>
</dbReference>
<protein>
    <recommendedName>
        <fullName evidence="2">DUF6850 domain-containing protein</fullName>
    </recommendedName>
</protein>
<evidence type="ECO:0000259" key="2">
    <source>
        <dbReference type="Pfam" id="PF21012"/>
    </source>
</evidence>
<proteinExistence type="predicted"/>
<comment type="caution">
    <text evidence="3">The sequence shown here is derived from an EMBL/GenBank/DDBJ whole genome shotgun (WGS) entry which is preliminary data.</text>
</comment>
<dbReference type="Proteomes" id="UP000887043">
    <property type="component" value="Unassembled WGS sequence"/>
</dbReference>
<keyword evidence="1" id="KW-0732">Signal</keyword>
<dbReference type="AlphaFoldDB" id="A0AA37MLX3"/>